<evidence type="ECO:0000313" key="3">
    <source>
        <dbReference type="Proteomes" id="UP001182556"/>
    </source>
</evidence>
<feature type="compositionally biased region" description="Basic and acidic residues" evidence="1">
    <location>
        <begin position="114"/>
        <end position="123"/>
    </location>
</feature>
<keyword evidence="3" id="KW-1185">Reference proteome</keyword>
<evidence type="ECO:0000256" key="1">
    <source>
        <dbReference type="SAM" id="MobiDB-lite"/>
    </source>
</evidence>
<dbReference type="EMBL" id="JAODAN010000011">
    <property type="protein sequence ID" value="KAK1921319.1"/>
    <property type="molecule type" value="Genomic_DNA"/>
</dbReference>
<evidence type="ECO:0000313" key="2">
    <source>
        <dbReference type="EMBL" id="KAK1921319.1"/>
    </source>
</evidence>
<dbReference type="AlphaFoldDB" id="A0AAD9CSU6"/>
<protein>
    <submittedName>
        <fullName evidence="2">Uncharacterized protein</fullName>
    </submittedName>
</protein>
<name>A0AAD9CSU6_PAPLA</name>
<organism evidence="2 3">
    <name type="scientific">Papiliotrema laurentii</name>
    <name type="common">Cryptococcus laurentii</name>
    <dbReference type="NCBI Taxonomy" id="5418"/>
    <lineage>
        <taxon>Eukaryota</taxon>
        <taxon>Fungi</taxon>
        <taxon>Dikarya</taxon>
        <taxon>Basidiomycota</taxon>
        <taxon>Agaricomycotina</taxon>
        <taxon>Tremellomycetes</taxon>
        <taxon>Tremellales</taxon>
        <taxon>Rhynchogastremaceae</taxon>
        <taxon>Papiliotrema</taxon>
    </lineage>
</organism>
<gene>
    <name evidence="2" type="ORF">DB88DRAFT_475214</name>
</gene>
<feature type="compositionally biased region" description="Acidic residues" evidence="1">
    <location>
        <begin position="73"/>
        <end position="93"/>
    </location>
</feature>
<feature type="compositionally biased region" description="Gly residues" evidence="1">
    <location>
        <begin position="100"/>
        <end position="113"/>
    </location>
</feature>
<accession>A0AAD9CSU6</accession>
<feature type="region of interest" description="Disordered" evidence="1">
    <location>
        <begin position="53"/>
        <end position="271"/>
    </location>
</feature>
<proteinExistence type="predicted"/>
<sequence length="376" mass="40124">MDAVSSGLSVVADTVVNIAPWLTLGMAGWGGLNLYTTIQDHMNNPSAYSPRDWKDWLGFGQGNGTQAQQGSDDPGEEEEESESEEGSEPDALDPDVHTEAGGGTERGGGGGHGTRPETERDTQPETEQASRTTVPIPPPPGGSTVESDAGGNLDPAPRTAPPVTEDPPEETGSKSSRRDTRHGERGGKSETTNDRRRRRSRNSTTGPATRSKLLRESFRRLLRDRMPLVSSIARVAGRSRSPHSGPPPPKASGGAKRSSRTPDTSNIPSVAEESLSLKQFLNEAGGFEPRAYEQACKFIAGKSEDPETAAYYLGPKWRRRYSGALTALSRYWGPAIKACTGSEPESNPPTAQSRVSNCFSSLGACASRRSASSLFV</sequence>
<comment type="caution">
    <text evidence="2">The sequence shown here is derived from an EMBL/GenBank/DDBJ whole genome shotgun (WGS) entry which is preliminary data.</text>
</comment>
<dbReference type="Proteomes" id="UP001182556">
    <property type="component" value="Unassembled WGS sequence"/>
</dbReference>
<feature type="compositionally biased region" description="Basic and acidic residues" evidence="1">
    <location>
        <begin position="213"/>
        <end position="226"/>
    </location>
</feature>
<feature type="compositionally biased region" description="Basic and acidic residues" evidence="1">
    <location>
        <begin position="176"/>
        <end position="194"/>
    </location>
</feature>
<reference evidence="2" key="1">
    <citation type="submission" date="2023-02" db="EMBL/GenBank/DDBJ databases">
        <title>Identification and recombinant expression of a fungal hydrolase from Papiliotrema laurentii that hydrolyzes apple cutin and clears colloidal polyester polyurethane.</title>
        <authorList>
            <consortium name="DOE Joint Genome Institute"/>
            <person name="Roman V.A."/>
            <person name="Bojanowski C."/>
            <person name="Crable B.R."/>
            <person name="Wagner D.N."/>
            <person name="Hung C.S."/>
            <person name="Nadeau L.J."/>
            <person name="Schratz L."/>
            <person name="Haridas S."/>
            <person name="Pangilinan J."/>
            <person name="Lipzen A."/>
            <person name="Na H."/>
            <person name="Yan M."/>
            <person name="Ng V."/>
            <person name="Grigoriev I.V."/>
            <person name="Spatafora J.W."/>
            <person name="Barlow D."/>
            <person name="Biffinger J."/>
            <person name="Kelley-Loughnane N."/>
            <person name="Varaljay V.A."/>
            <person name="Crookes-Goodson W.J."/>
        </authorList>
    </citation>
    <scope>NUCLEOTIDE SEQUENCE</scope>
    <source>
        <strain evidence="2">5307AH</strain>
    </source>
</reference>